<organism evidence="2 3">
    <name type="scientific">Basidiobolus ranarum</name>
    <dbReference type="NCBI Taxonomy" id="34480"/>
    <lineage>
        <taxon>Eukaryota</taxon>
        <taxon>Fungi</taxon>
        <taxon>Fungi incertae sedis</taxon>
        <taxon>Zoopagomycota</taxon>
        <taxon>Entomophthoromycotina</taxon>
        <taxon>Basidiobolomycetes</taxon>
        <taxon>Basidiobolales</taxon>
        <taxon>Basidiobolaceae</taxon>
        <taxon>Basidiobolus</taxon>
    </lineage>
</organism>
<evidence type="ECO:0000256" key="1">
    <source>
        <dbReference type="SAM" id="SignalP"/>
    </source>
</evidence>
<reference evidence="2 3" key="1">
    <citation type="submission" date="2023-04" db="EMBL/GenBank/DDBJ databases">
        <title>Genome of Basidiobolus ranarum AG-B5.</title>
        <authorList>
            <person name="Stajich J.E."/>
            <person name="Carter-House D."/>
            <person name="Gryganskyi A."/>
        </authorList>
    </citation>
    <scope>NUCLEOTIDE SEQUENCE [LARGE SCALE GENOMIC DNA]</scope>
    <source>
        <strain evidence="2 3">AG-B5</strain>
    </source>
</reference>
<gene>
    <name evidence="2" type="ORF">K7432_017229</name>
</gene>
<feature type="chain" id="PRO_5047132754" evidence="1">
    <location>
        <begin position="19"/>
        <end position="78"/>
    </location>
</feature>
<protein>
    <submittedName>
        <fullName evidence="2">Uncharacterized protein</fullName>
    </submittedName>
</protein>
<dbReference type="EMBL" id="JASJQH010003491">
    <property type="protein sequence ID" value="KAK9759603.1"/>
    <property type="molecule type" value="Genomic_DNA"/>
</dbReference>
<keyword evidence="1" id="KW-0732">Signal</keyword>
<evidence type="ECO:0000313" key="2">
    <source>
        <dbReference type="EMBL" id="KAK9759603.1"/>
    </source>
</evidence>
<evidence type="ECO:0000313" key="3">
    <source>
        <dbReference type="Proteomes" id="UP001479436"/>
    </source>
</evidence>
<feature type="signal peptide" evidence="1">
    <location>
        <begin position="1"/>
        <end position="18"/>
    </location>
</feature>
<name>A0ABR2WDM0_9FUNG</name>
<keyword evidence="3" id="KW-1185">Reference proteome</keyword>
<proteinExistence type="predicted"/>
<dbReference type="Proteomes" id="UP001479436">
    <property type="component" value="Unassembled WGS sequence"/>
</dbReference>
<sequence>MKLLSAVLLMLSATLVSAGYRNCYDCYRVDDDKMTNKCCVSAGGTISAGGPGGPPGCYGSDTVHVDFNTCCLKNRCES</sequence>
<accession>A0ABR2WDM0</accession>
<comment type="caution">
    <text evidence="2">The sequence shown here is derived from an EMBL/GenBank/DDBJ whole genome shotgun (WGS) entry which is preliminary data.</text>
</comment>